<accession>E1RA25</accession>
<dbReference type="KEGG" id="ssm:Spirs_4271"/>
<evidence type="ECO:0000313" key="1">
    <source>
        <dbReference type="EMBL" id="ADK83344.1"/>
    </source>
</evidence>
<evidence type="ECO:0000313" key="2">
    <source>
        <dbReference type="Proteomes" id="UP000002318"/>
    </source>
</evidence>
<evidence type="ECO:0008006" key="3">
    <source>
        <dbReference type="Google" id="ProtNLM"/>
    </source>
</evidence>
<keyword evidence="2" id="KW-1185">Reference proteome</keyword>
<name>E1RA25_SEDSS</name>
<organism evidence="1 2">
    <name type="scientific">Sediminispirochaeta smaragdinae (strain DSM 11293 / JCM 15392 / SEBR 4228)</name>
    <name type="common">Spirochaeta smaragdinae</name>
    <dbReference type="NCBI Taxonomy" id="573413"/>
    <lineage>
        <taxon>Bacteria</taxon>
        <taxon>Pseudomonadati</taxon>
        <taxon>Spirochaetota</taxon>
        <taxon>Spirochaetia</taxon>
        <taxon>Spirochaetales</taxon>
        <taxon>Spirochaetaceae</taxon>
        <taxon>Sediminispirochaeta</taxon>
    </lineage>
</organism>
<sequence length="90" mass="9981">MQSIKRLREVLEALSDKEHYLFPELRGAALKALLSRAAKSGVFVRVCRGIYVNPRAAYPRGLVLYHTASKLRAGNSCTCHSGYENNTTSP</sequence>
<dbReference type="AlphaFoldDB" id="E1RA25"/>
<proteinExistence type="predicted"/>
<dbReference type="STRING" id="573413.Spirs_4271"/>
<reference evidence="1 2" key="1">
    <citation type="journal article" date="2010" name="Stand. Genomic Sci.">
        <title>Complete genome sequence of Spirochaeta smaragdinae type strain (SEBR 4228).</title>
        <authorList>
            <person name="Mavromatis K."/>
            <person name="Yasawong M."/>
            <person name="Chertkov O."/>
            <person name="Lapidus A."/>
            <person name="Lucas S."/>
            <person name="Nolan M."/>
            <person name="Del Rio T.G."/>
            <person name="Tice H."/>
            <person name="Cheng J.F."/>
            <person name="Pitluck S."/>
            <person name="Liolios K."/>
            <person name="Ivanova N."/>
            <person name="Tapia R."/>
            <person name="Han C."/>
            <person name="Bruce D."/>
            <person name="Goodwin L."/>
            <person name="Pati A."/>
            <person name="Chen A."/>
            <person name="Palaniappan K."/>
            <person name="Land M."/>
            <person name="Hauser L."/>
            <person name="Chang Y.J."/>
            <person name="Jeffries C.D."/>
            <person name="Detter J.C."/>
            <person name="Rohde M."/>
            <person name="Brambilla E."/>
            <person name="Spring S."/>
            <person name="Goker M."/>
            <person name="Sikorski J."/>
            <person name="Woyke T."/>
            <person name="Bristow J."/>
            <person name="Eisen J.A."/>
            <person name="Markowitz V."/>
            <person name="Hugenholtz P."/>
            <person name="Klenk H.P."/>
            <person name="Kyrpides N.C."/>
        </authorList>
    </citation>
    <scope>NUCLEOTIDE SEQUENCE [LARGE SCALE GENOMIC DNA]</scope>
    <source>
        <strain evidence="2">DSM 11293 / JCM 15392 / SEBR 4228</strain>
    </source>
</reference>
<dbReference type="Proteomes" id="UP000002318">
    <property type="component" value="Chromosome"/>
</dbReference>
<protein>
    <recommendedName>
        <fullName evidence="3">Transcriptional regulator, AbiEi antitoxin, Type IV TA system</fullName>
    </recommendedName>
</protein>
<dbReference type="EMBL" id="CP002116">
    <property type="protein sequence ID" value="ADK83344.1"/>
    <property type="molecule type" value="Genomic_DNA"/>
</dbReference>
<dbReference type="eggNOG" id="COG5340">
    <property type="taxonomic scope" value="Bacteria"/>
</dbReference>
<dbReference type="RefSeq" id="WP_013256800.1">
    <property type="nucleotide sequence ID" value="NC_014364.1"/>
</dbReference>
<dbReference type="HOGENOM" id="CLU_2439279_0_0_12"/>
<gene>
    <name evidence="1" type="ordered locus">Spirs_4271</name>
</gene>